<dbReference type="PANTHER" id="PTHR31250">
    <property type="entry name" value="IQ DOMAIN-CONTAINING PROTEIN IQM3"/>
    <property type="match status" value="1"/>
</dbReference>
<feature type="region of interest" description="Disordered" evidence="5">
    <location>
        <begin position="1"/>
        <end position="56"/>
    </location>
</feature>
<evidence type="ECO:0000256" key="1">
    <source>
        <dbReference type="ARBA" id="ARBA00004123"/>
    </source>
</evidence>
<feature type="compositionally biased region" description="Acidic residues" evidence="5">
    <location>
        <begin position="375"/>
        <end position="385"/>
    </location>
</feature>
<dbReference type="GO" id="GO:0005634">
    <property type="term" value="C:nucleus"/>
    <property type="evidence" value="ECO:0007669"/>
    <property type="project" value="UniProtKB-SubCell"/>
</dbReference>
<evidence type="ECO:0000256" key="2">
    <source>
        <dbReference type="ARBA" id="ARBA00004496"/>
    </source>
</evidence>
<proteinExistence type="predicted"/>
<sequence>MALSSTCPAISQNQTSTLAVTNSPPHNSSFSHSIHKHKKRDSKVSISTKASTRSHQEYIDSLETPSREMVERIGEVQERKEREIIKKRLGESHADLNESERERAAGIIQRNYRGHRERRIMNGMSLDPSTRWVEAVKEARYRDLTTPRARNSVDGAPRKSMDTFQTIGTSSSTNPHSAARQNWKKIGLITRRAGGDEDSDSESGGDDYDETPAEERERIRKQKLEAKAERQKAAKIMDLQYFLEMVDLKHRYGSNLRTYHEEWKKSDTTENFFYWLDYGEGRFIDCQGCPRERLDREQVRYLSKEERLDYLVKIDKEGRLCWAKNGARIDTTENYKDSIHGIVPADSDEPSFRPVGGEAATGLQDHHHHATSSESDSDSETEDDTDSRANKYATPELDNARGVKKVKHVSAATIFNKLLRGSVKKNTWIFVADTSFRLYVGIKQSGAFQHSSFLHGSRISAAGLIKIKNGRLSKLSPLSGHYRPPVSNFRAFIHSLKDAGVDMSHVSISRSYAVLVGLEAYVKTRKRGKRILQNLVHKKDKLLSPQEAAKREEEARDKSESAERERRFLEAKQQAEAEEREENRADLKLLKKLSIVPRTPRHGVANDRAEMEEKREQEKDHLVQAPGTGPEEAIAPEGTRNA</sequence>
<dbReference type="STRING" id="576137.A0A1L7WRB3"/>
<reference evidence="6" key="1">
    <citation type="submission" date="2016-03" db="EMBL/GenBank/DDBJ databases">
        <authorList>
            <person name="Ploux O."/>
        </authorList>
    </citation>
    <scope>NUCLEOTIDE SEQUENCE [LARGE SCALE GENOMIC DNA]</scope>
    <source>
        <strain evidence="6">UAMH 11012</strain>
    </source>
</reference>
<dbReference type="EMBL" id="FJOG01000006">
    <property type="protein sequence ID" value="CZR55308.1"/>
    <property type="molecule type" value="Genomic_DNA"/>
</dbReference>
<evidence type="ECO:0000313" key="6">
    <source>
        <dbReference type="EMBL" id="CZR55308.1"/>
    </source>
</evidence>
<dbReference type="Proteomes" id="UP000184330">
    <property type="component" value="Unassembled WGS sequence"/>
</dbReference>
<evidence type="ECO:0000256" key="3">
    <source>
        <dbReference type="ARBA" id="ARBA00022490"/>
    </source>
</evidence>
<organism evidence="6 7">
    <name type="scientific">Phialocephala subalpina</name>
    <dbReference type="NCBI Taxonomy" id="576137"/>
    <lineage>
        <taxon>Eukaryota</taxon>
        <taxon>Fungi</taxon>
        <taxon>Dikarya</taxon>
        <taxon>Ascomycota</taxon>
        <taxon>Pezizomycotina</taxon>
        <taxon>Leotiomycetes</taxon>
        <taxon>Helotiales</taxon>
        <taxon>Mollisiaceae</taxon>
        <taxon>Phialocephala</taxon>
        <taxon>Phialocephala fortinii species complex</taxon>
    </lineage>
</organism>
<accession>A0A1L7WRB3</accession>
<dbReference type="OrthoDB" id="7344096at2759"/>
<keyword evidence="3" id="KW-0963">Cytoplasm</keyword>
<name>A0A1L7WRB3_9HELO</name>
<gene>
    <name evidence="6" type="ORF">PAC_05195</name>
</gene>
<feature type="compositionally biased region" description="Basic and acidic residues" evidence="5">
    <location>
        <begin position="548"/>
        <end position="589"/>
    </location>
</feature>
<evidence type="ECO:0000256" key="5">
    <source>
        <dbReference type="SAM" id="MobiDB-lite"/>
    </source>
</evidence>
<dbReference type="GO" id="GO:0005737">
    <property type="term" value="C:cytoplasm"/>
    <property type="evidence" value="ECO:0007669"/>
    <property type="project" value="UniProtKB-SubCell"/>
</dbReference>
<evidence type="ECO:0000256" key="4">
    <source>
        <dbReference type="ARBA" id="ARBA00023242"/>
    </source>
</evidence>
<dbReference type="PROSITE" id="PS50096">
    <property type="entry name" value="IQ"/>
    <property type="match status" value="1"/>
</dbReference>
<dbReference type="AlphaFoldDB" id="A0A1L7WRB3"/>
<dbReference type="InterPro" id="IPR044159">
    <property type="entry name" value="IQM"/>
</dbReference>
<feature type="compositionally biased region" description="Acidic residues" evidence="5">
    <location>
        <begin position="196"/>
        <end position="212"/>
    </location>
</feature>
<keyword evidence="4" id="KW-0539">Nucleus</keyword>
<keyword evidence="7" id="KW-1185">Reference proteome</keyword>
<feature type="compositionally biased region" description="Polar residues" evidence="5">
    <location>
        <begin position="44"/>
        <end position="53"/>
    </location>
</feature>
<feature type="region of interest" description="Disordered" evidence="5">
    <location>
        <begin position="543"/>
        <end position="642"/>
    </location>
</feature>
<feature type="region of interest" description="Disordered" evidence="5">
    <location>
        <begin position="191"/>
        <end position="217"/>
    </location>
</feature>
<dbReference type="PANTHER" id="PTHR31250:SF27">
    <property type="entry name" value="IQ DOMAIN-CONTAINING PROTEIN IQM5"/>
    <property type="match status" value="1"/>
</dbReference>
<feature type="compositionally biased region" description="Low complexity" evidence="5">
    <location>
        <begin position="22"/>
        <end position="32"/>
    </location>
</feature>
<feature type="compositionally biased region" description="Basic and acidic residues" evidence="5">
    <location>
        <begin position="604"/>
        <end position="622"/>
    </location>
</feature>
<feature type="region of interest" description="Disordered" evidence="5">
    <location>
        <begin position="340"/>
        <end position="397"/>
    </location>
</feature>
<feature type="compositionally biased region" description="Polar residues" evidence="5">
    <location>
        <begin position="1"/>
        <end position="21"/>
    </location>
</feature>
<evidence type="ECO:0008006" key="8">
    <source>
        <dbReference type="Google" id="ProtNLM"/>
    </source>
</evidence>
<comment type="subcellular location">
    <subcellularLocation>
        <location evidence="2">Cytoplasm</location>
    </subcellularLocation>
    <subcellularLocation>
        <location evidence="1">Nucleus</location>
    </subcellularLocation>
</comment>
<protein>
    <recommendedName>
        <fullName evidence="8">IQ calmodulin-binding motif protein</fullName>
    </recommendedName>
</protein>
<evidence type="ECO:0000313" key="7">
    <source>
        <dbReference type="Proteomes" id="UP000184330"/>
    </source>
</evidence>